<reference evidence="2" key="1">
    <citation type="journal article" date="2019" name="Int. J. Syst. Evol. Microbiol.">
        <title>The Global Catalogue of Microorganisms (GCM) 10K type strain sequencing project: providing services to taxonomists for standard genome sequencing and annotation.</title>
        <authorList>
            <consortium name="The Broad Institute Genomics Platform"/>
            <consortium name="The Broad Institute Genome Sequencing Center for Infectious Disease"/>
            <person name="Wu L."/>
            <person name="Ma J."/>
        </authorList>
    </citation>
    <scope>NUCLEOTIDE SEQUENCE [LARGE SCALE GENOMIC DNA]</scope>
    <source>
        <strain evidence="2">CGMCC 1.12478</strain>
    </source>
</reference>
<comment type="caution">
    <text evidence="1">The sequence shown here is derived from an EMBL/GenBank/DDBJ whole genome shotgun (WGS) entry which is preliminary data.</text>
</comment>
<keyword evidence="2" id="KW-1185">Reference proteome</keyword>
<sequence>MAPREAKRFIREVDAGNLVRFELEGDYFPLSPKNAFYDWLYIRSLVEHADWIEKNVHYDGFTDIEFNPAKQVNCQARAFAEFLSLLSRSKLKEAAGDFYVFADMLNVV</sequence>
<accession>A0ABQ1L3S4</accession>
<name>A0ABQ1L3S4_9RHOB</name>
<evidence type="ECO:0000313" key="1">
    <source>
        <dbReference type="EMBL" id="GGC16438.1"/>
    </source>
</evidence>
<dbReference type="EMBL" id="BMFC01000012">
    <property type="protein sequence ID" value="GGC16438.1"/>
    <property type="molecule type" value="Genomic_DNA"/>
</dbReference>
<dbReference type="InterPro" id="IPR053913">
    <property type="entry name" value="NADAR-DarT1"/>
</dbReference>
<evidence type="ECO:0000313" key="2">
    <source>
        <dbReference type="Proteomes" id="UP000645462"/>
    </source>
</evidence>
<organism evidence="1 2">
    <name type="scientific">Marivita lacus</name>
    <dbReference type="NCBI Taxonomy" id="1323742"/>
    <lineage>
        <taxon>Bacteria</taxon>
        <taxon>Pseudomonadati</taxon>
        <taxon>Pseudomonadota</taxon>
        <taxon>Alphaproteobacteria</taxon>
        <taxon>Rhodobacterales</taxon>
        <taxon>Roseobacteraceae</taxon>
        <taxon>Marivita</taxon>
    </lineage>
</organism>
<gene>
    <name evidence="1" type="ORF">GCM10011363_36060</name>
</gene>
<proteinExistence type="predicted"/>
<dbReference type="Pfam" id="PF22397">
    <property type="entry name" value="NADAR-DarT1"/>
    <property type="match status" value="1"/>
</dbReference>
<protein>
    <submittedName>
        <fullName evidence="1">Uncharacterized protein</fullName>
    </submittedName>
</protein>
<dbReference type="Proteomes" id="UP000645462">
    <property type="component" value="Unassembled WGS sequence"/>
</dbReference>